<sequence>QLHAAAVNGDKHYLARLLTAFHHYIDYGDEFGRNALIFCILADRYDCAELLLKNGCNINHRDKGGRTPLHWAAHK</sequence>
<evidence type="ECO:0000313" key="4">
    <source>
        <dbReference type="Proteomes" id="UP000030746"/>
    </source>
</evidence>
<dbReference type="CTD" id="20251547"/>
<proteinExistence type="predicted"/>
<dbReference type="KEGG" id="lgi:LOTGIDRAFT_60004"/>
<protein>
    <submittedName>
        <fullName evidence="3">Uncharacterized protein</fullName>
    </submittedName>
</protein>
<name>V4AUD2_LOTGI</name>
<dbReference type="RefSeq" id="XP_009051829.1">
    <property type="nucleotide sequence ID" value="XM_009053581.1"/>
</dbReference>
<evidence type="ECO:0000313" key="3">
    <source>
        <dbReference type="EMBL" id="ESO97356.1"/>
    </source>
</evidence>
<gene>
    <name evidence="3" type="ORF">LOTGIDRAFT_60004</name>
</gene>
<dbReference type="AlphaFoldDB" id="V4AUD2"/>
<evidence type="ECO:0000256" key="1">
    <source>
        <dbReference type="ARBA" id="ARBA00022737"/>
    </source>
</evidence>
<keyword evidence="4" id="KW-1185">Reference proteome</keyword>
<dbReference type="SUPFAM" id="SSF48403">
    <property type="entry name" value="Ankyrin repeat"/>
    <property type="match status" value="1"/>
</dbReference>
<dbReference type="Proteomes" id="UP000030746">
    <property type="component" value="Unassembled WGS sequence"/>
</dbReference>
<dbReference type="EMBL" id="KB201305">
    <property type="protein sequence ID" value="ESO97356.1"/>
    <property type="molecule type" value="Genomic_DNA"/>
</dbReference>
<dbReference type="PANTHER" id="PTHR24201">
    <property type="entry name" value="ANK_REP_REGION DOMAIN-CONTAINING PROTEIN"/>
    <property type="match status" value="1"/>
</dbReference>
<dbReference type="InterPro" id="IPR050776">
    <property type="entry name" value="Ank_Repeat/CDKN_Inhibitor"/>
</dbReference>
<feature type="non-terminal residue" evidence="3">
    <location>
        <position position="75"/>
    </location>
</feature>
<feature type="non-terminal residue" evidence="3">
    <location>
        <position position="1"/>
    </location>
</feature>
<keyword evidence="1" id="KW-0677">Repeat</keyword>
<dbReference type="STRING" id="225164.V4AUD2"/>
<accession>V4AUD2</accession>
<dbReference type="Pfam" id="PF12796">
    <property type="entry name" value="Ank_2"/>
    <property type="match status" value="1"/>
</dbReference>
<keyword evidence="2" id="KW-0040">ANK repeat</keyword>
<dbReference type="GeneID" id="20251547"/>
<organism evidence="3 4">
    <name type="scientific">Lottia gigantea</name>
    <name type="common">Giant owl limpet</name>
    <dbReference type="NCBI Taxonomy" id="225164"/>
    <lineage>
        <taxon>Eukaryota</taxon>
        <taxon>Metazoa</taxon>
        <taxon>Spiralia</taxon>
        <taxon>Lophotrochozoa</taxon>
        <taxon>Mollusca</taxon>
        <taxon>Gastropoda</taxon>
        <taxon>Patellogastropoda</taxon>
        <taxon>Lottioidea</taxon>
        <taxon>Lottiidae</taxon>
        <taxon>Lottia</taxon>
    </lineage>
</organism>
<reference evidence="3 4" key="1">
    <citation type="journal article" date="2013" name="Nature">
        <title>Insights into bilaterian evolution from three spiralian genomes.</title>
        <authorList>
            <person name="Simakov O."/>
            <person name="Marletaz F."/>
            <person name="Cho S.J."/>
            <person name="Edsinger-Gonzales E."/>
            <person name="Havlak P."/>
            <person name="Hellsten U."/>
            <person name="Kuo D.H."/>
            <person name="Larsson T."/>
            <person name="Lv J."/>
            <person name="Arendt D."/>
            <person name="Savage R."/>
            <person name="Osoegawa K."/>
            <person name="de Jong P."/>
            <person name="Grimwood J."/>
            <person name="Chapman J.A."/>
            <person name="Shapiro H."/>
            <person name="Aerts A."/>
            <person name="Otillar R.P."/>
            <person name="Terry A.Y."/>
            <person name="Boore J.L."/>
            <person name="Grigoriev I.V."/>
            <person name="Lindberg D.R."/>
            <person name="Seaver E.C."/>
            <person name="Weisblat D.A."/>
            <person name="Putnam N.H."/>
            <person name="Rokhsar D.S."/>
        </authorList>
    </citation>
    <scope>NUCLEOTIDE SEQUENCE [LARGE SCALE GENOMIC DNA]</scope>
</reference>
<dbReference type="Gene3D" id="1.25.40.20">
    <property type="entry name" value="Ankyrin repeat-containing domain"/>
    <property type="match status" value="1"/>
</dbReference>
<dbReference type="InterPro" id="IPR036770">
    <property type="entry name" value="Ankyrin_rpt-contain_sf"/>
</dbReference>
<dbReference type="HOGENOM" id="CLU_180165_0_0_1"/>
<dbReference type="OrthoDB" id="20872at2759"/>
<dbReference type="InterPro" id="IPR002110">
    <property type="entry name" value="Ankyrin_rpt"/>
</dbReference>
<evidence type="ECO:0000256" key="2">
    <source>
        <dbReference type="ARBA" id="ARBA00023043"/>
    </source>
</evidence>